<sequence>MRGKEEGSKNSSLFYASQCIGVHNIERLPTLSGHHTICRLSLLRSRERTTVDDTPCAGQFNVCALRGCACYLLRFLSFCALVWAKASTQPILLRRTYIRKERREKEEKSVDTRRKREERGGSVWDVVTTTTMGRRV</sequence>
<name>A0A2G5SMY4_9PELO</name>
<dbReference type="AlphaFoldDB" id="A0A2G5SMY4"/>
<evidence type="ECO:0000313" key="1">
    <source>
        <dbReference type="EMBL" id="PIC16464.1"/>
    </source>
</evidence>
<comment type="caution">
    <text evidence="1">The sequence shown here is derived from an EMBL/GenBank/DDBJ whole genome shotgun (WGS) entry which is preliminary data.</text>
</comment>
<dbReference type="EMBL" id="PDUG01000006">
    <property type="protein sequence ID" value="PIC16464.1"/>
    <property type="molecule type" value="Genomic_DNA"/>
</dbReference>
<organism evidence="1 2">
    <name type="scientific">Caenorhabditis nigoni</name>
    <dbReference type="NCBI Taxonomy" id="1611254"/>
    <lineage>
        <taxon>Eukaryota</taxon>
        <taxon>Metazoa</taxon>
        <taxon>Ecdysozoa</taxon>
        <taxon>Nematoda</taxon>
        <taxon>Chromadorea</taxon>
        <taxon>Rhabditida</taxon>
        <taxon>Rhabditina</taxon>
        <taxon>Rhabditomorpha</taxon>
        <taxon>Rhabditoidea</taxon>
        <taxon>Rhabditidae</taxon>
        <taxon>Peloderinae</taxon>
        <taxon>Caenorhabditis</taxon>
    </lineage>
</organism>
<dbReference type="Proteomes" id="UP000230233">
    <property type="component" value="Chromosome X"/>
</dbReference>
<accession>A0A2G5SMY4</accession>
<reference evidence="2" key="1">
    <citation type="submission" date="2017-10" db="EMBL/GenBank/DDBJ databases">
        <title>Rapid genome shrinkage in a self-fertile nematode reveals novel sperm competition proteins.</title>
        <authorList>
            <person name="Yin D."/>
            <person name="Schwarz E.M."/>
            <person name="Thomas C.G."/>
            <person name="Felde R.L."/>
            <person name="Korf I.F."/>
            <person name="Cutter A.D."/>
            <person name="Schartner C.M."/>
            <person name="Ralston E.J."/>
            <person name="Meyer B.J."/>
            <person name="Haag E.S."/>
        </authorList>
    </citation>
    <scope>NUCLEOTIDE SEQUENCE [LARGE SCALE GENOMIC DNA]</scope>
    <source>
        <strain evidence="2">JU1422</strain>
    </source>
</reference>
<proteinExistence type="predicted"/>
<keyword evidence="2" id="KW-1185">Reference proteome</keyword>
<protein>
    <submittedName>
        <fullName evidence="1">Uncharacterized protein</fullName>
    </submittedName>
</protein>
<evidence type="ECO:0000313" key="2">
    <source>
        <dbReference type="Proteomes" id="UP000230233"/>
    </source>
</evidence>
<gene>
    <name evidence="1" type="primary">Cnig_chr_X.g23056</name>
    <name evidence="1" type="ORF">B9Z55_023056</name>
</gene>